<feature type="transmembrane region" description="Helical" evidence="1">
    <location>
        <begin position="61"/>
        <end position="81"/>
    </location>
</feature>
<sequence length="216" mass="25526">MLVARSVGLFHILLMTFIKVLECILMRATGFWIAPIYLIYMMGCTKLFIHILPDIQTKQNVLIGYGGMISLGILYNFVSVWEDWNSPTFTTDIILYGIPFFYIPLFLLANVATKGHLDREYTAKIRISRWFLIFVFFMITLRPLYLHSSDYSRFMIISTGIVHSFGLSCDFYLIWHERFFTVKPVVNGEWMIKYGKNQRRPWKRYTQAARMRLDLN</sequence>
<feature type="transmembrane region" description="Helical" evidence="1">
    <location>
        <begin position="130"/>
        <end position="148"/>
    </location>
</feature>
<feature type="transmembrane region" description="Helical" evidence="1">
    <location>
        <begin position="31"/>
        <end position="49"/>
    </location>
</feature>
<evidence type="ECO:0000256" key="1">
    <source>
        <dbReference type="SAM" id="Phobius"/>
    </source>
</evidence>
<keyword evidence="1" id="KW-0472">Membrane</keyword>
<proteinExistence type="predicted"/>
<dbReference type="AlphaFoldDB" id="A0A1I7UCH0"/>
<protein>
    <submittedName>
        <fullName evidence="3">Acyl_transf_3 domain-containing protein</fullName>
    </submittedName>
</protein>
<name>A0A1I7UCH0_9PELO</name>
<keyword evidence="1" id="KW-0812">Transmembrane</keyword>
<dbReference type="Proteomes" id="UP000095282">
    <property type="component" value="Unplaced"/>
</dbReference>
<accession>A0A1I7UCH0</accession>
<feature type="transmembrane region" description="Helical" evidence="1">
    <location>
        <begin position="93"/>
        <end position="109"/>
    </location>
</feature>
<dbReference type="WBParaSite" id="Csp11.Scaffold629.g7937.t1">
    <property type="protein sequence ID" value="Csp11.Scaffold629.g7937.t1"/>
    <property type="gene ID" value="Csp11.Scaffold629.g7937"/>
</dbReference>
<evidence type="ECO:0000313" key="2">
    <source>
        <dbReference type="Proteomes" id="UP000095282"/>
    </source>
</evidence>
<organism evidence="2 3">
    <name type="scientific">Caenorhabditis tropicalis</name>
    <dbReference type="NCBI Taxonomy" id="1561998"/>
    <lineage>
        <taxon>Eukaryota</taxon>
        <taxon>Metazoa</taxon>
        <taxon>Ecdysozoa</taxon>
        <taxon>Nematoda</taxon>
        <taxon>Chromadorea</taxon>
        <taxon>Rhabditida</taxon>
        <taxon>Rhabditina</taxon>
        <taxon>Rhabditomorpha</taxon>
        <taxon>Rhabditoidea</taxon>
        <taxon>Rhabditidae</taxon>
        <taxon>Peloderinae</taxon>
        <taxon>Caenorhabditis</taxon>
    </lineage>
</organism>
<evidence type="ECO:0000313" key="3">
    <source>
        <dbReference type="WBParaSite" id="Csp11.Scaffold629.g7937.t1"/>
    </source>
</evidence>
<feature type="transmembrane region" description="Helical" evidence="1">
    <location>
        <begin position="7"/>
        <end position="25"/>
    </location>
</feature>
<feature type="transmembrane region" description="Helical" evidence="1">
    <location>
        <begin position="154"/>
        <end position="175"/>
    </location>
</feature>
<reference evidence="3" key="1">
    <citation type="submission" date="2016-11" db="UniProtKB">
        <authorList>
            <consortium name="WormBaseParasite"/>
        </authorList>
    </citation>
    <scope>IDENTIFICATION</scope>
</reference>
<keyword evidence="1" id="KW-1133">Transmembrane helix</keyword>
<keyword evidence="2" id="KW-1185">Reference proteome</keyword>